<gene>
    <name evidence="3" type="ORF">BCY91_02145</name>
</gene>
<dbReference type="OrthoDB" id="9801573at2"/>
<dbReference type="GO" id="GO:0016757">
    <property type="term" value="F:glycosyltransferase activity"/>
    <property type="evidence" value="ECO:0007669"/>
    <property type="project" value="InterPro"/>
</dbReference>
<dbReference type="InterPro" id="IPR001296">
    <property type="entry name" value="Glyco_trans_1"/>
</dbReference>
<dbReference type="RefSeq" id="WP_120180355.1">
    <property type="nucleotide sequence ID" value="NZ_MBTA01000001.1"/>
</dbReference>
<evidence type="ECO:0000256" key="1">
    <source>
        <dbReference type="ARBA" id="ARBA00022679"/>
    </source>
</evidence>
<dbReference type="PANTHER" id="PTHR46401:SF2">
    <property type="entry name" value="GLYCOSYLTRANSFERASE WBBK-RELATED"/>
    <property type="match status" value="1"/>
</dbReference>
<accession>A0A419SCB0</accession>
<sequence length="371" mass="42460">MKNRILIIAPLPPPMTGNSLPVKILYDNLKQENDVEVINLSKSSYSAGINSLSRIIQIFKIFGQVYRKGRNKDLIYFTISESFAGNLKDILLYLLLKRKLKVTVIHMFGGAGMKRILDKKSGLQFYLNSFFLNRLRAIIVEGQTQADFFAKVVDPRKIHVVNNFAENYLFNTKSAISAKFQEDCPIRVLFISNFIYGKGYKEIVEAYALLDKEQQRKTAIDFAGGFGSIESKKIFLNSIKNFENLHYHGLVSGNEKQQLYHKAHVFCLPTYYPYEGQPFCILEAYASGCVLVTTNHSGIKDVFQDKKNGFEARKMDVESLKNIFEIISNSKNLFEIANSNYEYACKHYRSERFVGAMRTIFGSIIESRTKL</sequence>
<dbReference type="PANTHER" id="PTHR46401">
    <property type="entry name" value="GLYCOSYLTRANSFERASE WBBK-RELATED"/>
    <property type="match status" value="1"/>
</dbReference>
<dbReference type="Gene3D" id="3.40.50.2000">
    <property type="entry name" value="Glycogen Phosphorylase B"/>
    <property type="match status" value="2"/>
</dbReference>
<dbReference type="EMBL" id="MBTA01000001">
    <property type="protein sequence ID" value="RKD20439.1"/>
    <property type="molecule type" value="Genomic_DNA"/>
</dbReference>
<reference evidence="3 4" key="1">
    <citation type="submission" date="2016-07" db="EMBL/GenBank/DDBJ databases">
        <title>Genome of Pelobium manganitolerans.</title>
        <authorList>
            <person name="Wu S."/>
            <person name="Wang G."/>
        </authorList>
    </citation>
    <scope>NUCLEOTIDE SEQUENCE [LARGE SCALE GENOMIC DNA]</scope>
    <source>
        <strain evidence="3 4">YS-25</strain>
    </source>
</reference>
<dbReference type="CDD" id="cd03801">
    <property type="entry name" value="GT4_PimA-like"/>
    <property type="match status" value="1"/>
</dbReference>
<dbReference type="SUPFAM" id="SSF53756">
    <property type="entry name" value="UDP-Glycosyltransferase/glycogen phosphorylase"/>
    <property type="match status" value="1"/>
</dbReference>
<keyword evidence="1" id="KW-0808">Transferase</keyword>
<dbReference type="AlphaFoldDB" id="A0A419SCB0"/>
<evidence type="ECO:0000259" key="2">
    <source>
        <dbReference type="Pfam" id="PF00534"/>
    </source>
</evidence>
<protein>
    <recommendedName>
        <fullName evidence="2">Glycosyl transferase family 1 domain-containing protein</fullName>
    </recommendedName>
</protein>
<evidence type="ECO:0000313" key="4">
    <source>
        <dbReference type="Proteomes" id="UP000283433"/>
    </source>
</evidence>
<comment type="caution">
    <text evidence="3">The sequence shown here is derived from an EMBL/GenBank/DDBJ whole genome shotgun (WGS) entry which is preliminary data.</text>
</comment>
<dbReference type="Pfam" id="PF00534">
    <property type="entry name" value="Glycos_transf_1"/>
    <property type="match status" value="1"/>
</dbReference>
<proteinExistence type="predicted"/>
<dbReference type="Proteomes" id="UP000283433">
    <property type="component" value="Unassembled WGS sequence"/>
</dbReference>
<evidence type="ECO:0000313" key="3">
    <source>
        <dbReference type="EMBL" id="RKD20439.1"/>
    </source>
</evidence>
<keyword evidence="4" id="KW-1185">Reference proteome</keyword>
<name>A0A419SCB0_9SPHI</name>
<organism evidence="3 4">
    <name type="scientific">Pelobium manganitolerans</name>
    <dbReference type="NCBI Taxonomy" id="1842495"/>
    <lineage>
        <taxon>Bacteria</taxon>
        <taxon>Pseudomonadati</taxon>
        <taxon>Bacteroidota</taxon>
        <taxon>Sphingobacteriia</taxon>
        <taxon>Sphingobacteriales</taxon>
        <taxon>Sphingobacteriaceae</taxon>
        <taxon>Pelobium</taxon>
    </lineage>
</organism>
<feature type="domain" description="Glycosyl transferase family 1" evidence="2">
    <location>
        <begin position="184"/>
        <end position="331"/>
    </location>
</feature>